<dbReference type="GO" id="GO:0004458">
    <property type="term" value="F:D-lactate dehydrogenase (cytochrome) activity"/>
    <property type="evidence" value="ECO:0007669"/>
    <property type="project" value="UniProtKB-EC"/>
</dbReference>
<keyword evidence="4" id="KW-0274">FAD</keyword>
<dbReference type="GO" id="GO:0071949">
    <property type="term" value="F:FAD binding"/>
    <property type="evidence" value="ECO:0007669"/>
    <property type="project" value="InterPro"/>
</dbReference>
<dbReference type="SUPFAM" id="SSF56176">
    <property type="entry name" value="FAD-binding/transporter-associated domain-like"/>
    <property type="match status" value="1"/>
</dbReference>
<dbReference type="PROSITE" id="PS51387">
    <property type="entry name" value="FAD_PCMH"/>
    <property type="match status" value="1"/>
</dbReference>
<reference evidence="9 10" key="1">
    <citation type="submission" date="2019-03" db="EMBL/GenBank/DDBJ databases">
        <title>Genomic Encyclopedia of Archaeal and Bacterial Type Strains, Phase II (KMG-II): from individual species to whole genera.</title>
        <authorList>
            <person name="Goeker M."/>
        </authorList>
    </citation>
    <scope>NUCLEOTIDE SEQUENCE [LARGE SCALE GENOMIC DNA]</scope>
    <source>
        <strain evidence="9 10">DSM 26433</strain>
    </source>
</reference>
<dbReference type="InterPro" id="IPR004113">
    <property type="entry name" value="FAD-bd_oxidored_4_C"/>
</dbReference>
<dbReference type="Gene3D" id="3.30.70.2740">
    <property type="match status" value="1"/>
</dbReference>
<keyword evidence="10" id="KW-1185">Reference proteome</keyword>
<dbReference type="RefSeq" id="WP_132861180.1">
    <property type="nucleotide sequence ID" value="NZ_SMGR01000003.1"/>
</dbReference>
<organism evidence="9 10">
    <name type="scientific">Shimia isoporae</name>
    <dbReference type="NCBI Taxonomy" id="647720"/>
    <lineage>
        <taxon>Bacteria</taxon>
        <taxon>Pseudomonadati</taxon>
        <taxon>Pseudomonadota</taxon>
        <taxon>Alphaproteobacteria</taxon>
        <taxon>Rhodobacterales</taxon>
        <taxon>Roseobacteraceae</taxon>
    </lineage>
</organism>
<evidence type="ECO:0000256" key="7">
    <source>
        <dbReference type="ARBA" id="ARBA00038897"/>
    </source>
</evidence>
<dbReference type="Proteomes" id="UP000295673">
    <property type="component" value="Unassembled WGS sequence"/>
</dbReference>
<evidence type="ECO:0000256" key="5">
    <source>
        <dbReference type="ARBA" id="ARBA00022946"/>
    </source>
</evidence>
<feature type="domain" description="FAD-binding PCMH-type" evidence="8">
    <location>
        <begin position="47"/>
        <end position="224"/>
    </location>
</feature>
<dbReference type="Gene3D" id="3.30.465.10">
    <property type="match status" value="1"/>
</dbReference>
<dbReference type="Pfam" id="PF01565">
    <property type="entry name" value="FAD_binding_4"/>
    <property type="match status" value="1"/>
</dbReference>
<dbReference type="FunFam" id="3.30.465.10:FF:000016">
    <property type="entry name" value="probable D-lactate dehydrogenase, mitochondrial"/>
    <property type="match status" value="1"/>
</dbReference>
<dbReference type="InterPro" id="IPR036318">
    <property type="entry name" value="FAD-bd_PCMH-like_sf"/>
</dbReference>
<dbReference type="InterPro" id="IPR016169">
    <property type="entry name" value="FAD-bd_PCMH_sub2"/>
</dbReference>
<dbReference type="Pfam" id="PF02913">
    <property type="entry name" value="FAD-oxidase_C"/>
    <property type="match status" value="1"/>
</dbReference>
<dbReference type="PANTHER" id="PTHR11748:SF111">
    <property type="entry name" value="D-LACTATE DEHYDROGENASE, MITOCHONDRIAL-RELATED"/>
    <property type="match status" value="1"/>
</dbReference>
<dbReference type="PANTHER" id="PTHR11748">
    <property type="entry name" value="D-LACTATE DEHYDROGENASE"/>
    <property type="match status" value="1"/>
</dbReference>
<evidence type="ECO:0000256" key="3">
    <source>
        <dbReference type="ARBA" id="ARBA00022630"/>
    </source>
</evidence>
<evidence type="ECO:0000256" key="4">
    <source>
        <dbReference type="ARBA" id="ARBA00022827"/>
    </source>
</evidence>
<gene>
    <name evidence="9" type="ORF">BXY66_3037</name>
</gene>
<dbReference type="FunFam" id="1.10.45.10:FF:000001">
    <property type="entry name" value="D-lactate dehydrogenase mitochondrial"/>
    <property type="match status" value="1"/>
</dbReference>
<keyword evidence="5" id="KW-0809">Transit peptide</keyword>
<dbReference type="AlphaFoldDB" id="A0A4R1NAH8"/>
<dbReference type="InterPro" id="IPR016164">
    <property type="entry name" value="FAD-linked_Oxase-like_C"/>
</dbReference>
<protein>
    <recommendedName>
        <fullName evidence="7">D-lactate dehydrogenase (cytochrome)</fullName>
        <ecNumber evidence="7">1.1.2.4</ecNumber>
    </recommendedName>
</protein>
<evidence type="ECO:0000313" key="10">
    <source>
        <dbReference type="Proteomes" id="UP000295673"/>
    </source>
</evidence>
<dbReference type="InterPro" id="IPR016171">
    <property type="entry name" value="Vanillyl_alc_oxidase_C-sub2"/>
</dbReference>
<comment type="caution">
    <text evidence="9">The sequence shown here is derived from an EMBL/GenBank/DDBJ whole genome shotgun (WGS) entry which is preliminary data.</text>
</comment>
<sequence length="466" mass="49621">METAENLPRNEEGISAALGVLKQQFGEAFHTGQSMRQQHGHTTTWIETQAPDAVIFAKSTQEVSDIVSVCATHKVPVIAYGTGTSLEGHVNAPAGGVCIDLTDMNAIKEVHAEDLDCVIQPGVTREQLNTHLRDQGLFFPIDPGANASLGGMASTRASGTNAVRYGTMKDNILALEVVMPSGEVIRTGTRAKKSSAGYDLTRLMIGSEGTLGIITEITLKLQGIPEAMSSARCSFETIDAACQAVMATIQYGIPVARIELLDSLAVQAANAYSKLSLPEQHLLLLEFHGSETGVAEQAEMFGHIAEEFGGSGFEWTQKAEDRSKLWQARHDMYWAALALRPGAKGVSTDVCVPISRLAECVTAAKEKADELGLISTVVGHVGDGNFHMLPLIDMDDADEVARGQGYVSWLNELAISMGGTCTGEHGIGQGKKPYLRKELGGAVDVMAAVKAALDPDGIMNPGKIFE</sequence>
<proteinExistence type="inferred from homology"/>
<dbReference type="GO" id="GO:0008720">
    <property type="term" value="F:D-lactate dehydrogenase (NAD+) activity"/>
    <property type="evidence" value="ECO:0007669"/>
    <property type="project" value="TreeGrafter"/>
</dbReference>
<evidence type="ECO:0000256" key="6">
    <source>
        <dbReference type="ARBA" id="ARBA00023002"/>
    </source>
</evidence>
<comment type="similarity">
    <text evidence="2">Belongs to the FAD-binding oxidoreductase/transferase type 4 family.</text>
</comment>
<accession>A0A4R1NAH8</accession>
<comment type="cofactor">
    <cofactor evidence="1">
        <name>FAD</name>
        <dbReference type="ChEBI" id="CHEBI:57692"/>
    </cofactor>
</comment>
<dbReference type="OrthoDB" id="9811557at2"/>
<keyword evidence="6" id="KW-0560">Oxidoreductase</keyword>
<dbReference type="FunFam" id="3.30.70.2740:FF:000001">
    <property type="entry name" value="D-lactate dehydrogenase mitochondrial"/>
    <property type="match status" value="1"/>
</dbReference>
<name>A0A4R1NAH8_9RHOB</name>
<evidence type="ECO:0000256" key="1">
    <source>
        <dbReference type="ARBA" id="ARBA00001974"/>
    </source>
</evidence>
<dbReference type="Gene3D" id="1.10.45.10">
    <property type="entry name" value="Vanillyl-alcohol Oxidase, Chain A, domain 4"/>
    <property type="match status" value="1"/>
</dbReference>
<dbReference type="InterPro" id="IPR016166">
    <property type="entry name" value="FAD-bd_PCMH"/>
</dbReference>
<evidence type="ECO:0000259" key="8">
    <source>
        <dbReference type="PROSITE" id="PS51387"/>
    </source>
</evidence>
<dbReference type="EMBL" id="SMGR01000003">
    <property type="protein sequence ID" value="TCL00396.1"/>
    <property type="molecule type" value="Genomic_DNA"/>
</dbReference>
<evidence type="ECO:0000256" key="2">
    <source>
        <dbReference type="ARBA" id="ARBA00008000"/>
    </source>
</evidence>
<dbReference type="SUPFAM" id="SSF55103">
    <property type="entry name" value="FAD-linked oxidases, C-terminal domain"/>
    <property type="match status" value="1"/>
</dbReference>
<evidence type="ECO:0000313" key="9">
    <source>
        <dbReference type="EMBL" id="TCL00396.1"/>
    </source>
</evidence>
<dbReference type="GO" id="GO:1903457">
    <property type="term" value="P:lactate catabolic process"/>
    <property type="evidence" value="ECO:0007669"/>
    <property type="project" value="TreeGrafter"/>
</dbReference>
<dbReference type="InterPro" id="IPR006094">
    <property type="entry name" value="Oxid_FAD_bind_N"/>
</dbReference>
<dbReference type="EC" id="1.1.2.4" evidence="7"/>
<keyword evidence="3" id="KW-0285">Flavoprotein</keyword>